<dbReference type="RefSeq" id="WP_272655601.1">
    <property type="nucleotide sequence ID" value="NZ_CP085083.1"/>
</dbReference>
<reference evidence="1" key="2">
    <citation type="submission" date="2023-02" db="EMBL/GenBank/DDBJ databases">
        <authorList>
            <person name="Huang Y."/>
            <person name="Zhang Y."/>
            <person name="Zhang T."/>
            <person name="Wang J."/>
        </authorList>
    </citation>
    <scope>NUCLEOTIDE SEQUENCE</scope>
    <source>
        <strain evidence="1">KJ-1</strain>
    </source>
</reference>
<accession>A0AAJ6NKG0</accession>
<evidence type="ECO:0000313" key="1">
    <source>
        <dbReference type="EMBL" id="WDZ52016.1"/>
    </source>
</evidence>
<dbReference type="AlphaFoldDB" id="A0AAJ6NKG0"/>
<reference evidence="1" key="1">
    <citation type="journal article" date="2022" name="Front Environ Sci">
        <title>Complete genome sequence analysis of a novel alkane-degrading bacterial strain, Acinetobacter vivianii KJ-1, and its diesel degradation ability.</title>
        <authorList>
            <person name="Zhang Y."/>
            <person name="Song F."/>
            <person name="Wang J."/>
            <person name="Zhao Q."/>
            <person name="Zheng L."/>
            <person name="Wang Z."/>
            <person name="Zhang X."/>
            <person name="Gao Y."/>
            <person name="Chen G."/>
            <person name="Huang Y."/>
        </authorList>
    </citation>
    <scope>NUCLEOTIDE SEQUENCE</scope>
    <source>
        <strain evidence="1">KJ-1</strain>
    </source>
</reference>
<name>A0AAJ6NKG0_9GAMM</name>
<sequence length="118" mass="13691">MDVGAVLIKLKTNTQAEVEAWQQEIVKRKVEAIQTLQAEGVTVESWFQLELNGEHYLLAYTRAKDIAQAQQVAKNSSFEIDKYHQQFKQHWEQVIPTRLLIDLENNDEKETGYTSEQV</sequence>
<dbReference type="InterPro" id="IPR046174">
    <property type="entry name" value="DUF6176"/>
</dbReference>
<dbReference type="EMBL" id="CP085083">
    <property type="protein sequence ID" value="WDZ52016.1"/>
    <property type="molecule type" value="Genomic_DNA"/>
</dbReference>
<proteinExistence type="predicted"/>
<dbReference type="KEGG" id="aviv:LF296_04315"/>
<dbReference type="Pfam" id="PF19673">
    <property type="entry name" value="DUF6176"/>
    <property type="match status" value="1"/>
</dbReference>
<gene>
    <name evidence="1" type="ORF">LF296_04315</name>
</gene>
<evidence type="ECO:0000313" key="2">
    <source>
        <dbReference type="Proteomes" id="UP001199528"/>
    </source>
</evidence>
<protein>
    <submittedName>
        <fullName evidence="1">DUF6176 family protein</fullName>
    </submittedName>
</protein>
<dbReference type="Proteomes" id="UP001199528">
    <property type="component" value="Chromosome"/>
</dbReference>
<organism evidence="1 2">
    <name type="scientific">Acinetobacter vivianii</name>
    <dbReference type="NCBI Taxonomy" id="1776742"/>
    <lineage>
        <taxon>Bacteria</taxon>
        <taxon>Pseudomonadati</taxon>
        <taxon>Pseudomonadota</taxon>
        <taxon>Gammaproteobacteria</taxon>
        <taxon>Moraxellales</taxon>
        <taxon>Moraxellaceae</taxon>
        <taxon>Acinetobacter</taxon>
    </lineage>
</organism>